<dbReference type="Pfam" id="PF00672">
    <property type="entry name" value="HAMP"/>
    <property type="match status" value="1"/>
</dbReference>
<feature type="transmembrane region" description="Helical" evidence="11">
    <location>
        <begin position="275"/>
        <end position="299"/>
    </location>
</feature>
<dbReference type="Pfam" id="PF00015">
    <property type="entry name" value="MCPsignal"/>
    <property type="match status" value="1"/>
</dbReference>
<dbReference type="PANTHER" id="PTHR32089">
    <property type="entry name" value="METHYL-ACCEPTING CHEMOTAXIS PROTEIN MCPB"/>
    <property type="match status" value="1"/>
</dbReference>
<dbReference type="Gene3D" id="1.10.287.950">
    <property type="entry name" value="Methyl-accepting chemotaxis protein"/>
    <property type="match status" value="1"/>
</dbReference>
<evidence type="ECO:0000256" key="11">
    <source>
        <dbReference type="SAM" id="Phobius"/>
    </source>
</evidence>
<accession>A0ABZ3J0X2</accession>
<dbReference type="PRINTS" id="PR00260">
    <property type="entry name" value="CHEMTRNSDUCR"/>
</dbReference>
<evidence type="ECO:0000256" key="1">
    <source>
        <dbReference type="ARBA" id="ARBA00004651"/>
    </source>
</evidence>
<dbReference type="Pfam" id="PF02743">
    <property type="entry name" value="dCache_1"/>
    <property type="match status" value="1"/>
</dbReference>
<evidence type="ECO:0000256" key="5">
    <source>
        <dbReference type="ARBA" id="ARBA00022989"/>
    </source>
</evidence>
<feature type="transmembrane region" description="Helical" evidence="11">
    <location>
        <begin position="6"/>
        <end position="29"/>
    </location>
</feature>
<evidence type="ECO:0000313" key="15">
    <source>
        <dbReference type="Proteomes" id="UP000216052"/>
    </source>
</evidence>
<keyword evidence="7 9" id="KW-0807">Transducer</keyword>
<evidence type="ECO:0000256" key="3">
    <source>
        <dbReference type="ARBA" id="ARBA00022500"/>
    </source>
</evidence>
<dbReference type="PROSITE" id="PS50111">
    <property type="entry name" value="CHEMOTAXIS_TRANSDUC_2"/>
    <property type="match status" value="1"/>
</dbReference>
<proteinExistence type="inferred from homology"/>
<comment type="similarity">
    <text evidence="8">Belongs to the methyl-accepting chemotaxis (MCP) protein family.</text>
</comment>
<dbReference type="CDD" id="cd12912">
    <property type="entry name" value="PDC2_MCP_like"/>
    <property type="match status" value="1"/>
</dbReference>
<feature type="domain" description="Methyl-accepting transducer" evidence="12">
    <location>
        <begin position="371"/>
        <end position="607"/>
    </location>
</feature>
<dbReference type="SUPFAM" id="SSF58104">
    <property type="entry name" value="Methyl-accepting chemotaxis protein (MCP) signaling domain"/>
    <property type="match status" value="1"/>
</dbReference>
<dbReference type="InterPro" id="IPR029151">
    <property type="entry name" value="Sensor-like_sf"/>
</dbReference>
<keyword evidence="4 11" id="KW-0812">Transmembrane</keyword>
<evidence type="ECO:0000256" key="6">
    <source>
        <dbReference type="ARBA" id="ARBA00023136"/>
    </source>
</evidence>
<evidence type="ECO:0000313" key="14">
    <source>
        <dbReference type="EMBL" id="XFO71695.1"/>
    </source>
</evidence>
<feature type="coiled-coil region" evidence="10">
    <location>
        <begin position="512"/>
        <end position="539"/>
    </location>
</feature>
<dbReference type="SMART" id="SM00304">
    <property type="entry name" value="HAMP"/>
    <property type="match status" value="1"/>
</dbReference>
<dbReference type="InterPro" id="IPR033479">
    <property type="entry name" value="dCache_1"/>
</dbReference>
<dbReference type="InterPro" id="IPR003660">
    <property type="entry name" value="HAMP_dom"/>
</dbReference>
<keyword evidence="6 11" id="KW-0472">Membrane</keyword>
<evidence type="ECO:0000256" key="2">
    <source>
        <dbReference type="ARBA" id="ARBA00022475"/>
    </source>
</evidence>
<evidence type="ECO:0000256" key="7">
    <source>
        <dbReference type="ARBA" id="ARBA00023224"/>
    </source>
</evidence>
<dbReference type="Proteomes" id="UP000216052">
    <property type="component" value="Chromosome"/>
</dbReference>
<comment type="subcellular location">
    <subcellularLocation>
        <location evidence="1">Cell membrane</location>
        <topology evidence="1">Multi-pass membrane protein</topology>
    </subcellularLocation>
</comment>
<dbReference type="InterPro" id="IPR004089">
    <property type="entry name" value="MCPsignal_dom"/>
</dbReference>
<dbReference type="PANTHER" id="PTHR32089:SF112">
    <property type="entry name" value="LYSOZYME-LIKE PROTEIN-RELATED"/>
    <property type="match status" value="1"/>
</dbReference>
<dbReference type="RefSeq" id="WP_093794573.1">
    <property type="nucleotide sequence ID" value="NZ_CP155571.1"/>
</dbReference>
<dbReference type="CDD" id="cd12914">
    <property type="entry name" value="PDC1_DGC_like"/>
    <property type="match status" value="1"/>
</dbReference>
<reference evidence="14" key="1">
    <citation type="submission" date="2024-05" db="EMBL/GenBank/DDBJ databases">
        <title>Isolation and characterization of Sporomusa carbonis sp. nov., a carboxydotrophic hydrogenogen in the genus of Sporomusa isolated from a charcoal burning pile.</title>
        <authorList>
            <person name="Boeer T."/>
            <person name="Rosenbaum F."/>
            <person name="Eysell L."/>
            <person name="Mueller V."/>
            <person name="Daniel R."/>
            <person name="Poehlein A."/>
        </authorList>
    </citation>
    <scope>NUCLEOTIDE SEQUENCE [LARGE SCALE GENOMIC DNA]</scope>
    <source>
        <strain evidence="14">DSM 3132</strain>
    </source>
</reference>
<keyword evidence="5 11" id="KW-1133">Transmembrane helix</keyword>
<keyword evidence="15" id="KW-1185">Reference proteome</keyword>
<evidence type="ECO:0000256" key="4">
    <source>
        <dbReference type="ARBA" id="ARBA00022692"/>
    </source>
</evidence>
<dbReference type="SMART" id="SM00283">
    <property type="entry name" value="MA"/>
    <property type="match status" value="1"/>
</dbReference>
<evidence type="ECO:0000259" key="12">
    <source>
        <dbReference type="PROSITE" id="PS50111"/>
    </source>
</evidence>
<dbReference type="Gene3D" id="3.30.450.20">
    <property type="entry name" value="PAS domain"/>
    <property type="match status" value="1"/>
</dbReference>
<name>A0ABZ3J0X2_SPOA4</name>
<evidence type="ECO:0000256" key="8">
    <source>
        <dbReference type="ARBA" id="ARBA00029447"/>
    </source>
</evidence>
<dbReference type="SUPFAM" id="SSF103190">
    <property type="entry name" value="Sensory domain-like"/>
    <property type="match status" value="1"/>
</dbReference>
<dbReference type="EMBL" id="CP155571">
    <property type="protein sequence ID" value="XFO71695.1"/>
    <property type="molecule type" value="Genomic_DNA"/>
</dbReference>
<dbReference type="CDD" id="cd06225">
    <property type="entry name" value="HAMP"/>
    <property type="match status" value="1"/>
</dbReference>
<dbReference type="CDD" id="cd11386">
    <property type="entry name" value="MCP_signal"/>
    <property type="match status" value="1"/>
</dbReference>
<protein>
    <submittedName>
        <fullName evidence="14">Methyl-accepting chemotaxis protein McpA</fullName>
    </submittedName>
</protein>
<organism evidence="14 15">
    <name type="scientific">Sporomusa acidovorans (strain ATCC 49682 / DSM 3132 / Mol)</name>
    <dbReference type="NCBI Taxonomy" id="1123286"/>
    <lineage>
        <taxon>Bacteria</taxon>
        <taxon>Bacillati</taxon>
        <taxon>Bacillota</taxon>
        <taxon>Negativicutes</taxon>
        <taxon>Selenomonadales</taxon>
        <taxon>Sporomusaceae</taxon>
        <taxon>Sporomusa</taxon>
    </lineage>
</organism>
<gene>
    <name evidence="14" type="primary">mcpA_7</name>
    <name evidence="14" type="ORF">SPACI_017290</name>
</gene>
<keyword evidence="2" id="KW-1003">Cell membrane</keyword>
<evidence type="ECO:0000256" key="9">
    <source>
        <dbReference type="PROSITE-ProRule" id="PRU00284"/>
    </source>
</evidence>
<dbReference type="Gene3D" id="6.10.340.10">
    <property type="match status" value="1"/>
</dbReference>
<keyword evidence="10" id="KW-0175">Coiled coil</keyword>
<keyword evidence="3" id="KW-0145">Chemotaxis</keyword>
<dbReference type="InterPro" id="IPR004090">
    <property type="entry name" value="Chemotax_Me-accpt_rcpt"/>
</dbReference>
<feature type="domain" description="HAMP" evidence="13">
    <location>
        <begin position="299"/>
        <end position="352"/>
    </location>
</feature>
<evidence type="ECO:0000256" key="10">
    <source>
        <dbReference type="SAM" id="Coils"/>
    </source>
</evidence>
<dbReference type="PROSITE" id="PS50885">
    <property type="entry name" value="HAMP"/>
    <property type="match status" value="1"/>
</dbReference>
<evidence type="ECO:0000259" key="13">
    <source>
        <dbReference type="PROSITE" id="PS50885"/>
    </source>
</evidence>
<sequence>MNSIKAKLIAVVLTLMVVTLGLMGSLSYWQAKKVIVKDIENEMTSMAENRGQEIGMWLNIKTAEIEAMARSPIMSSGDEEGIMAYFASEMQRNKMYHNIMWLDLQGNCFDSRNIRGNLAEREYFQTAVQGKLCVSDPIFSRATGESIIVIAAPIQSKNQVVGVLVCAINIGALENVVEGVKIGETGYAFLVRKDGLTVLHPNKEVANNENILQDADANPKLKAAVTNMVNGEKGIAEYQNEGVSRYLAYAPVAGVKWSVGVNVPVREMTAKLNTFTWISLCISICAVIIAAFVIIILSIKIAKPLQALTVVANHIAGGDLRETQIGISSNDEVGKLARSFEKMGENLHQLLRRIEGSALQVSTSTEELTANAEQSAQAATQVANAIAEVADGTYKQVAAIEKSSVIVEQMLTSIQQVSASSQTVAGMSDKTAAAATEGSKAIEKAVNQMVNIEQTVNSSASVISSLGERSQEIGQIINTISGIASQTNLLALNAAIEAARAGEQGRGFAVVAEEVRKLAEQSQDAAKQIEAMIGEIQSETGKAVASMNQGTQEVKIGTEVVSTAGKAFEQITGLIGQVSCKIREIAAAIQQMAGDSHQVVDSVQEIDKISKNTASHTQTVSAATEEQSASMEEIAASSQALAQMADELLNAVKKFQFRSE</sequence>